<dbReference type="OrthoDB" id="9810850at2"/>
<protein>
    <recommendedName>
        <fullName evidence="3">cytochrome-c oxidase</fullName>
        <ecNumber evidence="3">7.1.1.9</ecNumber>
    </recommendedName>
    <alternativeName>
        <fullName evidence="8">Cytochrome aa3 subunit 3</fullName>
    </alternativeName>
    <alternativeName>
        <fullName evidence="9">Cytochrome c oxidase polypeptide III</fullName>
    </alternativeName>
</protein>
<dbReference type="GO" id="GO:0019646">
    <property type="term" value="P:aerobic electron transport chain"/>
    <property type="evidence" value="ECO:0007669"/>
    <property type="project" value="InterPro"/>
</dbReference>
<feature type="transmembrane region" description="Helical" evidence="11">
    <location>
        <begin position="85"/>
        <end position="105"/>
    </location>
</feature>
<evidence type="ECO:0000256" key="9">
    <source>
        <dbReference type="ARBA" id="ARBA00031625"/>
    </source>
</evidence>
<dbReference type="EC" id="7.1.1.9" evidence="3"/>
<evidence type="ECO:0000256" key="11">
    <source>
        <dbReference type="SAM" id="Phobius"/>
    </source>
</evidence>
<evidence type="ECO:0000256" key="8">
    <source>
        <dbReference type="ARBA" id="ARBA00031400"/>
    </source>
</evidence>
<evidence type="ECO:0000256" key="1">
    <source>
        <dbReference type="ARBA" id="ARBA00004141"/>
    </source>
</evidence>
<feature type="transmembrane region" description="Helical" evidence="11">
    <location>
        <begin position="223"/>
        <end position="251"/>
    </location>
</feature>
<sequence>MDTKSGKYYLPSPSGWPIKGSIALLCLLAGVANWLHSQWYGPYLTAFGFVMMIYVVQGWFGTVIQENRDGKLHPHQVEQSFKLSMLWFIFSEIMFFSSFFAALFYTRFFVLPDLGGQTSVSHILLWPDFQPAWPLMNNPDPANYIGPLQGMGAWGIAAINTLVLLTSGVTVTIAHFGLLKNRHTVMLVSQLATILLGITFLALQLHEYGEAYFIKNLTLSSGIYGSTFFMLTGFHGLHVTIGTIGLIVIFYRMMKQDFSPDNHFAFVAVSWYWHFVDVIWLLLYVFVYWL</sequence>
<keyword evidence="14" id="KW-1185">Reference proteome</keyword>
<comment type="similarity">
    <text evidence="2 10">Belongs to the cytochrome c oxidase subunit 3 family.</text>
</comment>
<reference evidence="13 14" key="1">
    <citation type="submission" date="2019-08" db="EMBL/GenBank/DDBJ databases">
        <authorList>
            <person name="Guy L."/>
        </authorList>
    </citation>
    <scope>NUCLEOTIDE SEQUENCE [LARGE SCALE GENOMIC DNA]</scope>
    <source>
        <strain evidence="13 14">SGT-108</strain>
    </source>
</reference>
<dbReference type="GO" id="GO:0005886">
    <property type="term" value="C:plasma membrane"/>
    <property type="evidence" value="ECO:0007669"/>
    <property type="project" value="UniProtKB-SubCell"/>
</dbReference>
<dbReference type="Gene3D" id="1.10.287.70">
    <property type="match status" value="1"/>
</dbReference>
<dbReference type="GO" id="GO:0004129">
    <property type="term" value="F:cytochrome-c oxidase activity"/>
    <property type="evidence" value="ECO:0007669"/>
    <property type="project" value="UniProtKB-EC"/>
</dbReference>
<keyword evidence="6 11" id="KW-1133">Transmembrane helix</keyword>
<dbReference type="Gene3D" id="1.20.120.80">
    <property type="entry name" value="Cytochrome c oxidase, subunit III, four-helix bundle"/>
    <property type="match status" value="1"/>
</dbReference>
<dbReference type="Proteomes" id="UP000324194">
    <property type="component" value="Chromosome 1"/>
</dbReference>
<evidence type="ECO:0000256" key="10">
    <source>
        <dbReference type="RuleBase" id="RU003376"/>
    </source>
</evidence>
<dbReference type="InterPro" id="IPR035973">
    <property type="entry name" value="Cyt_c_oxidase_su3-like_sf"/>
</dbReference>
<name>A0A5E4PGU1_9COXI</name>
<feature type="transmembrane region" description="Helical" evidence="11">
    <location>
        <begin position="185"/>
        <end position="203"/>
    </location>
</feature>
<evidence type="ECO:0000256" key="3">
    <source>
        <dbReference type="ARBA" id="ARBA00012949"/>
    </source>
</evidence>
<dbReference type="KEGG" id="asip:AQUSIP_08630"/>
<evidence type="ECO:0000256" key="5">
    <source>
        <dbReference type="ARBA" id="ARBA00022967"/>
    </source>
</evidence>
<evidence type="ECO:0000256" key="2">
    <source>
        <dbReference type="ARBA" id="ARBA00010581"/>
    </source>
</evidence>
<evidence type="ECO:0000313" key="14">
    <source>
        <dbReference type="Proteomes" id="UP000324194"/>
    </source>
</evidence>
<keyword evidence="7 11" id="KW-0472">Membrane</keyword>
<dbReference type="PANTHER" id="PTHR11403">
    <property type="entry name" value="CYTOCHROME C OXIDASE SUBUNIT III"/>
    <property type="match status" value="1"/>
</dbReference>
<dbReference type="FunFam" id="1.20.120.80:FF:000003">
    <property type="entry name" value="Cytochrome c oxidase subunit 3"/>
    <property type="match status" value="1"/>
</dbReference>
<evidence type="ECO:0000259" key="12">
    <source>
        <dbReference type="PROSITE" id="PS50253"/>
    </source>
</evidence>
<dbReference type="SUPFAM" id="SSF81452">
    <property type="entry name" value="Cytochrome c oxidase subunit III-like"/>
    <property type="match status" value="1"/>
</dbReference>
<keyword evidence="5" id="KW-1278">Translocase</keyword>
<feature type="transmembrane region" description="Helical" evidence="11">
    <location>
        <begin position="263"/>
        <end position="289"/>
    </location>
</feature>
<feature type="transmembrane region" description="Helical" evidence="11">
    <location>
        <begin position="153"/>
        <end position="178"/>
    </location>
</feature>
<dbReference type="InterPro" id="IPR013833">
    <property type="entry name" value="Cyt_c_oxidase_su3_a-hlx"/>
</dbReference>
<evidence type="ECO:0000256" key="7">
    <source>
        <dbReference type="ARBA" id="ARBA00023136"/>
    </source>
</evidence>
<dbReference type="PROSITE" id="PS50253">
    <property type="entry name" value="COX3"/>
    <property type="match status" value="1"/>
</dbReference>
<evidence type="ECO:0000256" key="6">
    <source>
        <dbReference type="ARBA" id="ARBA00022989"/>
    </source>
</evidence>
<comment type="subcellular location">
    <subcellularLocation>
        <location evidence="10">Cell membrane</location>
        <topology evidence="10">Multi-pass membrane protein</topology>
    </subcellularLocation>
    <subcellularLocation>
        <location evidence="1">Membrane</location>
        <topology evidence="1">Multi-pass membrane protein</topology>
    </subcellularLocation>
</comment>
<accession>A0A5E4PGU1</accession>
<gene>
    <name evidence="13" type="primary">ctaE_1</name>
    <name evidence="13" type="ORF">AQUSIP_08630</name>
</gene>
<keyword evidence="4 10" id="KW-0812">Transmembrane</keyword>
<organism evidence="13 14">
    <name type="scientific">Aquicella siphonis</name>
    <dbReference type="NCBI Taxonomy" id="254247"/>
    <lineage>
        <taxon>Bacteria</taxon>
        <taxon>Pseudomonadati</taxon>
        <taxon>Pseudomonadota</taxon>
        <taxon>Gammaproteobacteria</taxon>
        <taxon>Legionellales</taxon>
        <taxon>Coxiellaceae</taxon>
        <taxon>Aquicella</taxon>
    </lineage>
</organism>
<evidence type="ECO:0000313" key="13">
    <source>
        <dbReference type="EMBL" id="VVC75573.1"/>
    </source>
</evidence>
<dbReference type="Pfam" id="PF00510">
    <property type="entry name" value="COX3"/>
    <property type="match status" value="2"/>
</dbReference>
<dbReference type="InterPro" id="IPR033945">
    <property type="entry name" value="Cyt_c_oxase_su3_dom"/>
</dbReference>
<dbReference type="InterPro" id="IPR000298">
    <property type="entry name" value="Cyt_c_oxidase-like_su3"/>
</dbReference>
<feature type="domain" description="Heme-copper oxidase subunit III family profile" evidence="12">
    <location>
        <begin position="4"/>
        <end position="290"/>
    </location>
</feature>
<evidence type="ECO:0000256" key="4">
    <source>
        <dbReference type="ARBA" id="ARBA00022692"/>
    </source>
</evidence>
<dbReference type="InterPro" id="IPR024791">
    <property type="entry name" value="Cyt_c/ubiquinol_Oxase_su3"/>
</dbReference>
<dbReference type="PANTHER" id="PTHR11403:SF7">
    <property type="entry name" value="CYTOCHROME C OXIDASE SUBUNIT 3"/>
    <property type="match status" value="1"/>
</dbReference>
<feature type="transmembrane region" description="Helical" evidence="11">
    <location>
        <begin position="20"/>
        <end position="37"/>
    </location>
</feature>
<dbReference type="AlphaFoldDB" id="A0A5E4PGU1"/>
<feature type="transmembrane region" description="Helical" evidence="11">
    <location>
        <begin position="43"/>
        <end position="64"/>
    </location>
</feature>
<dbReference type="RefSeq" id="WP_148338869.1">
    <property type="nucleotide sequence ID" value="NZ_LR699119.1"/>
</dbReference>
<dbReference type="EMBL" id="LR699119">
    <property type="protein sequence ID" value="VVC75573.1"/>
    <property type="molecule type" value="Genomic_DNA"/>
</dbReference>
<proteinExistence type="inferred from homology"/>
<dbReference type="CDD" id="cd01665">
    <property type="entry name" value="Cyt_c_Oxidase_III"/>
    <property type="match status" value="1"/>
</dbReference>